<evidence type="ECO:0000313" key="4">
    <source>
        <dbReference type="EMBL" id="CAD9323048.1"/>
    </source>
</evidence>
<feature type="compositionally biased region" description="Polar residues" evidence="2">
    <location>
        <begin position="37"/>
        <end position="49"/>
    </location>
</feature>
<evidence type="ECO:0000259" key="3">
    <source>
        <dbReference type="Pfam" id="PF00160"/>
    </source>
</evidence>
<feature type="compositionally biased region" description="Low complexity" evidence="2">
    <location>
        <begin position="9"/>
        <end position="21"/>
    </location>
</feature>
<protein>
    <recommendedName>
        <fullName evidence="3">PPIase cyclophilin-type domain-containing protein</fullName>
    </recommendedName>
</protein>
<dbReference type="Pfam" id="PF00160">
    <property type="entry name" value="Pro_isomerase"/>
    <property type="match status" value="1"/>
</dbReference>
<name>A0A6U4AAG9_9STRA</name>
<keyword evidence="1" id="KW-0175">Coiled coil</keyword>
<dbReference type="Gene3D" id="2.40.100.10">
    <property type="entry name" value="Cyclophilin-like"/>
    <property type="match status" value="1"/>
</dbReference>
<gene>
    <name evidence="4" type="ORF">DBRI1063_LOCUS7342</name>
</gene>
<dbReference type="InterPro" id="IPR002130">
    <property type="entry name" value="Cyclophilin-type_PPIase_dom"/>
</dbReference>
<dbReference type="GO" id="GO:0003755">
    <property type="term" value="F:peptidyl-prolyl cis-trans isomerase activity"/>
    <property type="evidence" value="ECO:0007669"/>
    <property type="project" value="InterPro"/>
</dbReference>
<feature type="coiled-coil region" evidence="1">
    <location>
        <begin position="204"/>
        <end position="238"/>
    </location>
</feature>
<reference evidence="4" key="1">
    <citation type="submission" date="2021-01" db="EMBL/GenBank/DDBJ databases">
        <authorList>
            <person name="Corre E."/>
            <person name="Pelletier E."/>
            <person name="Niang G."/>
            <person name="Scheremetjew M."/>
            <person name="Finn R."/>
            <person name="Kale V."/>
            <person name="Holt S."/>
            <person name="Cochrane G."/>
            <person name="Meng A."/>
            <person name="Brown T."/>
            <person name="Cohen L."/>
        </authorList>
    </citation>
    <scope>NUCLEOTIDE SEQUENCE</scope>
    <source>
        <strain evidence="4">Pop2</strain>
    </source>
</reference>
<dbReference type="SUPFAM" id="SSF50891">
    <property type="entry name" value="Cyclophilin-like"/>
    <property type="match status" value="1"/>
</dbReference>
<accession>A0A6U4AAG9</accession>
<evidence type="ECO:0000256" key="2">
    <source>
        <dbReference type="SAM" id="MobiDB-lite"/>
    </source>
</evidence>
<feature type="domain" description="PPIase cyclophilin-type" evidence="3">
    <location>
        <begin position="326"/>
        <end position="480"/>
    </location>
</feature>
<evidence type="ECO:0000256" key="1">
    <source>
        <dbReference type="SAM" id="Coils"/>
    </source>
</evidence>
<sequence>MSLPRRRTSSLSSPEMSLSKLASLRQRSPNPKALTPLNCNDRQTKSDSSLPYGVSPKSASIIVPEVKSESSIPYGISPRNGVLKNAKSPSVKRGHGQALSPTFFGVNSSLKTPPAKSSKARVFFSSKNSARTTPLKSKNSTIAIRVPFPYISRKTMTTTALFIFAAFTFLSKRWELMSMSKILQQLHTDLHDLQMSHGESKNKLFEAYEAVERMERKAELMEKKSRDLQKELDLREQSTVEPKAESMAESTQNLDIVDMKRANEVMVKQVYALEKHIQQQSKREVIERYGPGPHFVRFEVVFMNQLENFRITNYAGSSWEQHGIQKSNFTLELASLDIMPHSVNLFLDMIDQKLWDETVFVHNAEHVLEASPTTFYNGQSKRHLFKEKGTSNVVFQEYSDRYPHLKYTVGFAGRPGGPDFYISTQDNAKFHAPGGQKRLHLLEGGEPCFGRVVDGFSVVDKMIRDSNEEDPTKKKEVLITVIASARLI</sequence>
<dbReference type="EMBL" id="HBGN01011509">
    <property type="protein sequence ID" value="CAD9323048.1"/>
    <property type="molecule type" value="Transcribed_RNA"/>
</dbReference>
<dbReference type="AlphaFoldDB" id="A0A6U4AAG9"/>
<organism evidence="4">
    <name type="scientific">Ditylum brightwellii</name>
    <dbReference type="NCBI Taxonomy" id="49249"/>
    <lineage>
        <taxon>Eukaryota</taxon>
        <taxon>Sar</taxon>
        <taxon>Stramenopiles</taxon>
        <taxon>Ochrophyta</taxon>
        <taxon>Bacillariophyta</taxon>
        <taxon>Mediophyceae</taxon>
        <taxon>Lithodesmiophycidae</taxon>
        <taxon>Lithodesmiales</taxon>
        <taxon>Lithodesmiaceae</taxon>
        <taxon>Ditylum</taxon>
    </lineage>
</organism>
<feature type="region of interest" description="Disordered" evidence="2">
    <location>
        <begin position="1"/>
        <end position="53"/>
    </location>
</feature>
<dbReference type="InterPro" id="IPR029000">
    <property type="entry name" value="Cyclophilin-like_dom_sf"/>
</dbReference>
<proteinExistence type="predicted"/>